<evidence type="ECO:0000313" key="1">
    <source>
        <dbReference type="EMBL" id="KAJ4711828.1"/>
    </source>
</evidence>
<name>A0ACC1XKH5_MELAZ</name>
<organism evidence="1 2">
    <name type="scientific">Melia azedarach</name>
    <name type="common">Chinaberry tree</name>
    <dbReference type="NCBI Taxonomy" id="155640"/>
    <lineage>
        <taxon>Eukaryota</taxon>
        <taxon>Viridiplantae</taxon>
        <taxon>Streptophyta</taxon>
        <taxon>Embryophyta</taxon>
        <taxon>Tracheophyta</taxon>
        <taxon>Spermatophyta</taxon>
        <taxon>Magnoliopsida</taxon>
        <taxon>eudicotyledons</taxon>
        <taxon>Gunneridae</taxon>
        <taxon>Pentapetalae</taxon>
        <taxon>rosids</taxon>
        <taxon>malvids</taxon>
        <taxon>Sapindales</taxon>
        <taxon>Meliaceae</taxon>
        <taxon>Melia</taxon>
    </lineage>
</organism>
<dbReference type="Proteomes" id="UP001164539">
    <property type="component" value="Chromosome 8"/>
</dbReference>
<evidence type="ECO:0000313" key="2">
    <source>
        <dbReference type="Proteomes" id="UP001164539"/>
    </source>
</evidence>
<comment type="caution">
    <text evidence="1">The sequence shown here is derived from an EMBL/GenBank/DDBJ whole genome shotgun (WGS) entry which is preliminary data.</text>
</comment>
<reference evidence="1 2" key="1">
    <citation type="journal article" date="2023" name="Science">
        <title>Complex scaffold remodeling in plant triterpene biosynthesis.</title>
        <authorList>
            <person name="De La Pena R."/>
            <person name="Hodgson H."/>
            <person name="Liu J.C."/>
            <person name="Stephenson M.J."/>
            <person name="Martin A.C."/>
            <person name="Owen C."/>
            <person name="Harkess A."/>
            <person name="Leebens-Mack J."/>
            <person name="Jimenez L.E."/>
            <person name="Osbourn A."/>
            <person name="Sattely E.S."/>
        </authorList>
    </citation>
    <scope>NUCLEOTIDE SEQUENCE [LARGE SCALE GENOMIC DNA]</scope>
    <source>
        <strain evidence="2">cv. JPN11</strain>
        <tissue evidence="1">Leaf</tissue>
    </source>
</reference>
<gene>
    <name evidence="1" type="ORF">OWV82_014177</name>
</gene>
<protein>
    <submittedName>
        <fullName evidence="1">Transcription factor LHW</fullName>
    </submittedName>
</protein>
<keyword evidence="2" id="KW-1185">Reference proteome</keyword>
<dbReference type="EMBL" id="CM051401">
    <property type="protein sequence ID" value="KAJ4711828.1"/>
    <property type="molecule type" value="Genomic_DNA"/>
</dbReference>
<accession>A0ACC1XKH5</accession>
<sequence length="832" mass="92094">MGEVEMVSPLKRSLKGLCCSNGWCYGVFWSFDKRNSMLLTLEDAYYEEQMATVVRNILRQVHMPGEGMIGEVAVSGKHKWMFSDAHSGEWDSISSQDVQNDSDFHHQFLSGIQTIAIVPVESRGVVQFGSTQKMLESFEFLDQTRRSFQEMENLDGVMQLENMPPSLNSESCDLNEIFASLISSGNCFTEILASAHGGNSRELMGNPCSLANVQSTTFASDLDYEMINPLDMNSSSYLSNQSQTAGGEFLQSTFSVKNSVANTPCISTWSEEGSILTSLEQPFSSESIIQHTLQGESMLTSIYSAEGLVDMEKTIPKMTENQHSAQFFLETEGELPEIANNLNRLTEEFKLSDLGTDLSSSCIVDDLPQWFAHSPDHSFHRLGTIMNNNLLQSGAAPVSTDIPIKHPCNSVQSSLMHAFTAHGQEKFNIVHGAENDLFEGLGLDFGCAQAGKHWEEYRKPDVRRGGGSAFSTCMSECITELDVGSTTGPRKGLFSELGLQELLNSVTNSGPSIKCDLEDQLSATKRRKVESSSSNSNDIQWTKLPCSDASTSLLQAVYNQDAKNVVCRKDVLPKSQVGLWIDDSYSINAEKAAAASPKKPEKPIKVSKKRARPGDSTRPRPKDRQQIQDRLKELRGIIPNGAKCSIDCLLDLTIKHMLFLQSITKYADQLKAAEEPKLVGQKNGVVLKNNSAGGNNSGGGATWAYEIGGQTMMCPIIVEDLNPPGQMLIEMLCEDRGFFLEIADMIRSFGLSIWKGLMEHREDKIWARFIVEANKHVTRMDIFWSLVQLLQQTNTNTIDSMNQPKNETDDKIPLLDGYQQNLLPVAVSHQLG</sequence>
<proteinExistence type="predicted"/>